<dbReference type="InterPro" id="IPR051606">
    <property type="entry name" value="Polyketide_Oxido-like"/>
</dbReference>
<dbReference type="Proteomes" id="UP001338125">
    <property type="component" value="Unassembled WGS sequence"/>
</dbReference>
<comment type="caution">
    <text evidence="4">The sequence shown here is derived from an EMBL/GenBank/DDBJ whole genome shotgun (WGS) entry which is preliminary data.</text>
</comment>
<feature type="region of interest" description="Disordered" evidence="2">
    <location>
        <begin position="84"/>
        <end position="112"/>
    </location>
</feature>
<dbReference type="InterPro" id="IPR016040">
    <property type="entry name" value="NAD(P)-bd_dom"/>
</dbReference>
<dbReference type="Gene3D" id="3.40.50.720">
    <property type="entry name" value="NAD(P)-binding Rossmann-like Domain"/>
    <property type="match status" value="2"/>
</dbReference>
<organism evidence="4 5">
    <name type="scientific">Cladobotryum mycophilum</name>
    <dbReference type="NCBI Taxonomy" id="491253"/>
    <lineage>
        <taxon>Eukaryota</taxon>
        <taxon>Fungi</taxon>
        <taxon>Dikarya</taxon>
        <taxon>Ascomycota</taxon>
        <taxon>Pezizomycotina</taxon>
        <taxon>Sordariomycetes</taxon>
        <taxon>Hypocreomycetidae</taxon>
        <taxon>Hypocreales</taxon>
        <taxon>Hypocreaceae</taxon>
        <taxon>Cladobotryum</taxon>
    </lineage>
</organism>
<reference evidence="4 5" key="1">
    <citation type="submission" date="2024-01" db="EMBL/GenBank/DDBJ databases">
        <title>Complete genome of Cladobotryum mycophilum ATHUM6906.</title>
        <authorList>
            <person name="Christinaki A.C."/>
            <person name="Myridakis A.I."/>
            <person name="Kouvelis V.N."/>
        </authorList>
    </citation>
    <scope>NUCLEOTIDE SEQUENCE [LARGE SCALE GENOMIC DNA]</scope>
    <source>
        <strain evidence="4 5">ATHUM6906</strain>
    </source>
</reference>
<feature type="domain" description="NAD(P)-binding" evidence="3">
    <location>
        <begin position="134"/>
        <end position="233"/>
    </location>
</feature>
<sequence>MHIFISGASGRNGRIVLQEALDKGHTVTVLVRNPDSLTPHPNLTILKGKKERNTPLPSSIFYILSPVSWNPLLPIRRRKGTLITHPPLRHPHDPQPPPHERKPLCAPGPGLSPDLLESTTKTLLSAIRGTPFAEPPKIVVNSLFGAGSSWPNMSFPLRFVMHHSTMKLTIKDHNKVDALVRESGLPFVLARPARLTEGAVTKVKVWPDDGAGCGWNPSISRDSLGKWMVHAAESNEWDGKSPVLAE</sequence>
<keyword evidence="5" id="KW-1185">Reference proteome</keyword>
<proteinExistence type="inferred from homology"/>
<comment type="similarity">
    <text evidence="1">Belongs to the avfA family.</text>
</comment>
<dbReference type="PANTHER" id="PTHR43355:SF2">
    <property type="entry name" value="FLAVIN REDUCTASE (NADPH)"/>
    <property type="match status" value="1"/>
</dbReference>
<gene>
    <name evidence="4" type="ORF">PT974_02649</name>
</gene>
<dbReference type="InterPro" id="IPR036291">
    <property type="entry name" value="NAD(P)-bd_dom_sf"/>
</dbReference>
<feature type="domain" description="NAD(P)-binding" evidence="3">
    <location>
        <begin position="7"/>
        <end position="51"/>
    </location>
</feature>
<name>A0ABR0SZ74_9HYPO</name>
<dbReference type="SUPFAM" id="SSF51735">
    <property type="entry name" value="NAD(P)-binding Rossmann-fold domains"/>
    <property type="match status" value="1"/>
</dbReference>
<accession>A0ABR0SZ74</accession>
<dbReference type="PANTHER" id="PTHR43355">
    <property type="entry name" value="FLAVIN REDUCTASE (NADPH)"/>
    <property type="match status" value="1"/>
</dbReference>
<feature type="compositionally biased region" description="Basic and acidic residues" evidence="2">
    <location>
        <begin position="90"/>
        <end position="103"/>
    </location>
</feature>
<evidence type="ECO:0000313" key="5">
    <source>
        <dbReference type="Proteomes" id="UP001338125"/>
    </source>
</evidence>
<dbReference type="EMBL" id="JAVFKD010000002">
    <property type="protein sequence ID" value="KAK5997294.1"/>
    <property type="molecule type" value="Genomic_DNA"/>
</dbReference>
<evidence type="ECO:0000259" key="3">
    <source>
        <dbReference type="Pfam" id="PF13460"/>
    </source>
</evidence>
<protein>
    <recommendedName>
        <fullName evidence="3">NAD(P)-binding domain-containing protein</fullName>
    </recommendedName>
</protein>
<evidence type="ECO:0000256" key="1">
    <source>
        <dbReference type="ARBA" id="ARBA00038376"/>
    </source>
</evidence>
<evidence type="ECO:0000313" key="4">
    <source>
        <dbReference type="EMBL" id="KAK5997294.1"/>
    </source>
</evidence>
<evidence type="ECO:0000256" key="2">
    <source>
        <dbReference type="SAM" id="MobiDB-lite"/>
    </source>
</evidence>
<dbReference type="Pfam" id="PF13460">
    <property type="entry name" value="NAD_binding_10"/>
    <property type="match status" value="2"/>
</dbReference>